<protein>
    <submittedName>
        <fullName evidence="1">Class I SAM-dependent methyltransferase</fullName>
        <ecNumber evidence="1">2.1.1.-</ecNumber>
    </submittedName>
</protein>
<keyword evidence="1" id="KW-0808">Transferase</keyword>
<dbReference type="InterPro" id="IPR029063">
    <property type="entry name" value="SAM-dependent_MTases_sf"/>
</dbReference>
<sequence length="279" mass="32183">MRTEPAIHDHIPDSIYKGIRSVYHRIAAFFNTGYKIAHPKRRTNKQLHNGFVETTFDSQSEYQKYVREFEEGPVAKIRDEALDKYQLLTGGDSSMGGISLDTARDYYCITRKIQPETVIETGVCNGLSTLSVLLAINKNEYGQLHSIDYPYRADESLEEFRDDTFESYGGAAIPSDKEPSWIIPGELRDHWELIIGKSQKELPKLVTRVDNFDVFIHDSEHSHPCMMFEYELACEWLNQEGIVLSDDITWNEAFDIFTHVRNVDRGKLSENVGYMRKID</sequence>
<accession>A0ABD6AIQ7</accession>
<comment type="caution">
    <text evidence="1">The sequence shown here is derived from an EMBL/GenBank/DDBJ whole genome shotgun (WGS) entry which is preliminary data.</text>
</comment>
<dbReference type="AlphaFoldDB" id="A0ABD6AIQ7"/>
<dbReference type="SUPFAM" id="SSF53335">
    <property type="entry name" value="S-adenosyl-L-methionine-dependent methyltransferases"/>
    <property type="match status" value="1"/>
</dbReference>
<dbReference type="Gene3D" id="3.40.50.150">
    <property type="entry name" value="Vaccinia Virus protein VP39"/>
    <property type="match status" value="1"/>
</dbReference>
<evidence type="ECO:0000313" key="2">
    <source>
        <dbReference type="Proteomes" id="UP001596545"/>
    </source>
</evidence>
<gene>
    <name evidence="1" type="ORF">ACFQMF_06205</name>
</gene>
<dbReference type="EC" id="2.1.1.-" evidence="1"/>
<keyword evidence="2" id="KW-1185">Reference proteome</keyword>
<dbReference type="EMBL" id="JBHTBL010000004">
    <property type="protein sequence ID" value="MFC7324173.1"/>
    <property type="molecule type" value="Genomic_DNA"/>
</dbReference>
<dbReference type="GO" id="GO:0032259">
    <property type="term" value="P:methylation"/>
    <property type="evidence" value="ECO:0007669"/>
    <property type="project" value="UniProtKB-KW"/>
</dbReference>
<dbReference type="GO" id="GO:0008168">
    <property type="term" value="F:methyltransferase activity"/>
    <property type="evidence" value="ECO:0007669"/>
    <property type="project" value="UniProtKB-KW"/>
</dbReference>
<reference evidence="1 2" key="1">
    <citation type="journal article" date="2019" name="Int. J. Syst. Evol. Microbiol.">
        <title>The Global Catalogue of Microorganisms (GCM) 10K type strain sequencing project: providing services to taxonomists for standard genome sequencing and annotation.</title>
        <authorList>
            <consortium name="The Broad Institute Genomics Platform"/>
            <consortium name="The Broad Institute Genome Sequencing Center for Infectious Disease"/>
            <person name="Wu L."/>
            <person name="Ma J."/>
        </authorList>
    </citation>
    <scope>NUCLEOTIDE SEQUENCE [LARGE SCALE GENOMIC DNA]</scope>
    <source>
        <strain evidence="1 2">CGMCC 1.12554</strain>
    </source>
</reference>
<dbReference type="RefSeq" id="WP_256408426.1">
    <property type="nucleotide sequence ID" value="NZ_JANHDN010000003.1"/>
</dbReference>
<dbReference type="Proteomes" id="UP001596545">
    <property type="component" value="Unassembled WGS sequence"/>
</dbReference>
<dbReference type="Pfam" id="PF13578">
    <property type="entry name" value="Methyltransf_24"/>
    <property type="match status" value="1"/>
</dbReference>
<keyword evidence="1" id="KW-0489">Methyltransferase</keyword>
<evidence type="ECO:0000313" key="1">
    <source>
        <dbReference type="EMBL" id="MFC7324173.1"/>
    </source>
</evidence>
<name>A0ABD6AIQ7_9EURY</name>
<organism evidence="1 2">
    <name type="scientific">Halorubrum rutilum</name>
    <dbReference type="NCBI Taxonomy" id="1364933"/>
    <lineage>
        <taxon>Archaea</taxon>
        <taxon>Methanobacteriati</taxon>
        <taxon>Methanobacteriota</taxon>
        <taxon>Stenosarchaea group</taxon>
        <taxon>Halobacteria</taxon>
        <taxon>Halobacteriales</taxon>
        <taxon>Haloferacaceae</taxon>
        <taxon>Halorubrum</taxon>
    </lineage>
</organism>
<proteinExistence type="predicted"/>